<evidence type="ECO:0000256" key="3">
    <source>
        <dbReference type="ARBA" id="ARBA00022729"/>
    </source>
</evidence>
<dbReference type="EMBL" id="BARV01009751">
    <property type="protein sequence ID" value="GAI03756.1"/>
    <property type="molecule type" value="Genomic_DNA"/>
</dbReference>
<name>X1LD21_9ZZZZ</name>
<protein>
    <recommendedName>
        <fullName evidence="5">Extracellular solute-binding protein</fullName>
    </recommendedName>
</protein>
<evidence type="ECO:0000256" key="2">
    <source>
        <dbReference type="ARBA" id="ARBA00022448"/>
    </source>
</evidence>
<dbReference type="Gene3D" id="3.40.190.10">
    <property type="entry name" value="Periplasmic binding protein-like II"/>
    <property type="match status" value="2"/>
</dbReference>
<sequence length="101" mass="11331">MSLIETFKPHMAIDPTGTVQTAMFLTEMTPFWVTGPWSIPSIEAAGIEYGVVPLPKITEIDTWPEPFTGVKVMWIASAAKNKENAFAFVEWFTTDLDHILE</sequence>
<evidence type="ECO:0008006" key="5">
    <source>
        <dbReference type="Google" id="ProtNLM"/>
    </source>
</evidence>
<evidence type="ECO:0000256" key="1">
    <source>
        <dbReference type="ARBA" id="ARBA00008520"/>
    </source>
</evidence>
<comment type="similarity">
    <text evidence="1">Belongs to the bacterial solute-binding protein 1 family.</text>
</comment>
<dbReference type="InterPro" id="IPR006059">
    <property type="entry name" value="SBP"/>
</dbReference>
<dbReference type="GO" id="GO:0042956">
    <property type="term" value="P:maltodextrin transmembrane transport"/>
    <property type="evidence" value="ECO:0007669"/>
    <property type="project" value="TreeGrafter"/>
</dbReference>
<evidence type="ECO:0000313" key="4">
    <source>
        <dbReference type="EMBL" id="GAI03756.1"/>
    </source>
</evidence>
<reference evidence="4" key="1">
    <citation type="journal article" date="2014" name="Front. Microbiol.">
        <title>High frequency of phylogenetically diverse reductive dehalogenase-homologous genes in deep subseafloor sedimentary metagenomes.</title>
        <authorList>
            <person name="Kawai M."/>
            <person name="Futagami T."/>
            <person name="Toyoda A."/>
            <person name="Takaki Y."/>
            <person name="Nishi S."/>
            <person name="Hori S."/>
            <person name="Arai W."/>
            <person name="Tsubouchi T."/>
            <person name="Morono Y."/>
            <person name="Uchiyama I."/>
            <person name="Ito T."/>
            <person name="Fujiyama A."/>
            <person name="Inagaki F."/>
            <person name="Takami H."/>
        </authorList>
    </citation>
    <scope>NUCLEOTIDE SEQUENCE</scope>
    <source>
        <strain evidence="4">Expedition CK06-06</strain>
    </source>
</reference>
<dbReference type="PANTHER" id="PTHR30061">
    <property type="entry name" value="MALTOSE-BINDING PERIPLASMIC PROTEIN"/>
    <property type="match status" value="1"/>
</dbReference>
<dbReference type="GO" id="GO:0055052">
    <property type="term" value="C:ATP-binding cassette (ABC) transporter complex, substrate-binding subunit-containing"/>
    <property type="evidence" value="ECO:0007669"/>
    <property type="project" value="TreeGrafter"/>
</dbReference>
<proteinExistence type="inferred from homology"/>
<dbReference type="Pfam" id="PF01547">
    <property type="entry name" value="SBP_bac_1"/>
    <property type="match status" value="1"/>
</dbReference>
<keyword evidence="2" id="KW-0813">Transport</keyword>
<organism evidence="4">
    <name type="scientific">marine sediment metagenome</name>
    <dbReference type="NCBI Taxonomy" id="412755"/>
    <lineage>
        <taxon>unclassified sequences</taxon>
        <taxon>metagenomes</taxon>
        <taxon>ecological metagenomes</taxon>
    </lineage>
</organism>
<gene>
    <name evidence="4" type="ORF">S06H3_19118</name>
</gene>
<feature type="non-terminal residue" evidence="4">
    <location>
        <position position="101"/>
    </location>
</feature>
<accession>X1LD21</accession>
<keyword evidence="3" id="KW-0732">Signal</keyword>
<comment type="caution">
    <text evidence="4">The sequence shown here is derived from an EMBL/GenBank/DDBJ whole genome shotgun (WGS) entry which is preliminary data.</text>
</comment>
<dbReference type="GO" id="GO:0015768">
    <property type="term" value="P:maltose transport"/>
    <property type="evidence" value="ECO:0007669"/>
    <property type="project" value="TreeGrafter"/>
</dbReference>
<dbReference type="SUPFAM" id="SSF53850">
    <property type="entry name" value="Periplasmic binding protein-like II"/>
    <property type="match status" value="1"/>
</dbReference>
<dbReference type="PANTHER" id="PTHR30061:SF50">
    <property type="entry name" value="MALTOSE_MALTODEXTRIN-BINDING PERIPLASMIC PROTEIN"/>
    <property type="match status" value="1"/>
</dbReference>
<dbReference type="GO" id="GO:1901982">
    <property type="term" value="F:maltose binding"/>
    <property type="evidence" value="ECO:0007669"/>
    <property type="project" value="TreeGrafter"/>
</dbReference>
<dbReference type="AlphaFoldDB" id="X1LD21"/>